<keyword evidence="2" id="KW-0812">Transmembrane</keyword>
<keyword evidence="2" id="KW-1133">Transmembrane helix</keyword>
<reference evidence="3 4" key="1">
    <citation type="submission" date="2017-09" db="EMBL/GenBank/DDBJ databases">
        <authorList>
            <person name="Ehlers B."/>
            <person name="Leendertz F.H."/>
        </authorList>
    </citation>
    <scope>NUCLEOTIDE SEQUENCE [LARGE SCALE GENOMIC DNA]</scope>
    <source>
        <strain evidence="3 4">DSM 16848</strain>
    </source>
</reference>
<feature type="compositionally biased region" description="Low complexity" evidence="1">
    <location>
        <begin position="94"/>
        <end position="105"/>
    </location>
</feature>
<evidence type="ECO:0000313" key="4">
    <source>
        <dbReference type="Proteomes" id="UP000219669"/>
    </source>
</evidence>
<feature type="transmembrane region" description="Helical" evidence="2">
    <location>
        <begin position="12"/>
        <end position="35"/>
    </location>
</feature>
<dbReference type="EMBL" id="OCNF01000008">
    <property type="protein sequence ID" value="SOD68371.1"/>
    <property type="molecule type" value="Genomic_DNA"/>
</dbReference>
<evidence type="ECO:0000313" key="3">
    <source>
        <dbReference type="EMBL" id="SOD68371.1"/>
    </source>
</evidence>
<evidence type="ECO:0000256" key="2">
    <source>
        <dbReference type="SAM" id="Phobius"/>
    </source>
</evidence>
<feature type="compositionally biased region" description="Polar residues" evidence="1">
    <location>
        <begin position="72"/>
        <end position="85"/>
    </location>
</feature>
<dbReference type="Proteomes" id="UP000219669">
    <property type="component" value="Unassembled WGS sequence"/>
</dbReference>
<dbReference type="AlphaFoldDB" id="A0A286EBS9"/>
<keyword evidence="2" id="KW-0472">Membrane</keyword>
<organism evidence="3 4">
    <name type="scientific">Alysiella filiformis DSM 16848</name>
    <dbReference type="NCBI Taxonomy" id="1120981"/>
    <lineage>
        <taxon>Bacteria</taxon>
        <taxon>Pseudomonadati</taxon>
        <taxon>Pseudomonadota</taxon>
        <taxon>Betaproteobacteria</taxon>
        <taxon>Neisseriales</taxon>
        <taxon>Neisseriaceae</taxon>
        <taxon>Alysiella</taxon>
    </lineage>
</organism>
<sequence>MMIKLNELTELFKATASLMAAITMLIGLTFGAVGVHEIDKMEDHMKNMSQEIDKMEDLQKIAQLHNISLHNPTYPEQYSLPASETPQPLPKPPMMQQQASAPQKP</sequence>
<keyword evidence="4" id="KW-1185">Reference proteome</keyword>
<protein>
    <submittedName>
        <fullName evidence="3">Uncharacterized protein</fullName>
    </submittedName>
</protein>
<accession>A0A286EBS9</accession>
<feature type="region of interest" description="Disordered" evidence="1">
    <location>
        <begin position="72"/>
        <end position="105"/>
    </location>
</feature>
<proteinExistence type="predicted"/>
<name>A0A286EBS9_9NEIS</name>
<gene>
    <name evidence="3" type="ORF">SAMN02746062_01232</name>
</gene>
<dbReference type="RefSeq" id="WP_097114280.1">
    <property type="nucleotide sequence ID" value="NZ_CP083931.1"/>
</dbReference>
<evidence type="ECO:0000256" key="1">
    <source>
        <dbReference type="SAM" id="MobiDB-lite"/>
    </source>
</evidence>